<protein>
    <recommendedName>
        <fullName evidence="3">Sulfotransferase</fullName>
        <ecNumber evidence="3">2.8.2.-</ecNumber>
    </recommendedName>
</protein>
<dbReference type="Gramene" id="RZC53780">
    <property type="protein sequence ID" value="RZC53780"/>
    <property type="gene ID" value="C5167_012625"/>
</dbReference>
<dbReference type="Gene3D" id="3.40.50.300">
    <property type="entry name" value="P-loop containing nucleotide triphosphate hydrolases"/>
    <property type="match status" value="1"/>
</dbReference>
<reference evidence="5 6" key="1">
    <citation type="journal article" date="2018" name="Science">
        <title>The opium poppy genome and morphinan production.</title>
        <authorList>
            <person name="Guo L."/>
            <person name="Winzer T."/>
            <person name="Yang X."/>
            <person name="Li Y."/>
            <person name="Ning Z."/>
            <person name="He Z."/>
            <person name="Teodor R."/>
            <person name="Lu Y."/>
            <person name="Bowser T.A."/>
            <person name="Graham I.A."/>
            <person name="Ye K."/>
        </authorList>
    </citation>
    <scope>NUCLEOTIDE SEQUENCE [LARGE SCALE GENOMIC DNA]</scope>
    <source>
        <strain evidence="6">cv. HN1</strain>
        <tissue evidence="5">Leaves</tissue>
    </source>
</reference>
<dbReference type="EC" id="2.8.2.-" evidence="3"/>
<evidence type="ECO:0000313" key="5">
    <source>
        <dbReference type="EMBL" id="RZC53780.1"/>
    </source>
</evidence>
<dbReference type="SUPFAM" id="SSF52540">
    <property type="entry name" value="P-loop containing nucleoside triphosphate hydrolases"/>
    <property type="match status" value="1"/>
</dbReference>
<gene>
    <name evidence="5" type="ORF">C5167_012625</name>
</gene>
<dbReference type="PANTHER" id="PTHR11783">
    <property type="entry name" value="SULFOTRANSFERASE SULT"/>
    <property type="match status" value="1"/>
</dbReference>
<evidence type="ECO:0000259" key="4">
    <source>
        <dbReference type="Pfam" id="PF00685"/>
    </source>
</evidence>
<accession>A0A4Y7J150</accession>
<dbReference type="AlphaFoldDB" id="A0A4Y7J150"/>
<proteinExistence type="inferred from homology"/>
<evidence type="ECO:0000256" key="2">
    <source>
        <dbReference type="ARBA" id="ARBA00022679"/>
    </source>
</evidence>
<organism evidence="5 6">
    <name type="scientific">Papaver somniferum</name>
    <name type="common">Opium poppy</name>
    <dbReference type="NCBI Taxonomy" id="3469"/>
    <lineage>
        <taxon>Eukaryota</taxon>
        <taxon>Viridiplantae</taxon>
        <taxon>Streptophyta</taxon>
        <taxon>Embryophyta</taxon>
        <taxon>Tracheophyta</taxon>
        <taxon>Spermatophyta</taxon>
        <taxon>Magnoliopsida</taxon>
        <taxon>Ranunculales</taxon>
        <taxon>Papaveraceae</taxon>
        <taxon>Papaveroideae</taxon>
        <taxon>Papaver</taxon>
    </lineage>
</organism>
<sequence>MCRNPRDNLISAWQFVNKRRAALPPSTDKLPPLSLEEAFELFCDGISIFGPFWDHVLGYWKESLEKPHKVLFMKYEDLKNEPLIHLKRLAEFMGCGFTLE</sequence>
<dbReference type="EMBL" id="CM010717">
    <property type="protein sequence ID" value="RZC53780.1"/>
    <property type="molecule type" value="Genomic_DNA"/>
</dbReference>
<dbReference type="Pfam" id="PF00685">
    <property type="entry name" value="Sulfotransfer_1"/>
    <property type="match status" value="1"/>
</dbReference>
<dbReference type="GO" id="GO:0008146">
    <property type="term" value="F:sulfotransferase activity"/>
    <property type="evidence" value="ECO:0007669"/>
    <property type="project" value="InterPro"/>
</dbReference>
<feature type="domain" description="Sulfotransferase" evidence="4">
    <location>
        <begin position="1"/>
        <end position="98"/>
    </location>
</feature>
<dbReference type="InterPro" id="IPR000863">
    <property type="entry name" value="Sulfotransferase_dom"/>
</dbReference>
<comment type="similarity">
    <text evidence="1 3">Belongs to the sulfotransferase 1 family.</text>
</comment>
<dbReference type="OMA" id="EPRDEIN"/>
<evidence type="ECO:0000313" key="6">
    <source>
        <dbReference type="Proteomes" id="UP000316621"/>
    </source>
</evidence>
<evidence type="ECO:0000256" key="3">
    <source>
        <dbReference type="RuleBase" id="RU361155"/>
    </source>
</evidence>
<dbReference type="Proteomes" id="UP000316621">
    <property type="component" value="Chromosome 3"/>
</dbReference>
<name>A0A4Y7J150_PAPSO</name>
<evidence type="ECO:0000256" key="1">
    <source>
        <dbReference type="ARBA" id="ARBA00005771"/>
    </source>
</evidence>
<dbReference type="InterPro" id="IPR027417">
    <property type="entry name" value="P-loop_NTPase"/>
</dbReference>
<keyword evidence="6" id="KW-1185">Reference proteome</keyword>
<keyword evidence="2 3" id="KW-0808">Transferase</keyword>